<evidence type="ECO:0000313" key="1">
    <source>
        <dbReference type="EMBL" id="EFC88667.1"/>
    </source>
</evidence>
<comment type="caution">
    <text evidence="1">The sequence shown here is derived from an EMBL/GenBank/DDBJ whole genome shotgun (WGS) entry which is preliminary data.</text>
</comment>
<organism evidence="1 2">
    <name type="scientific">Neisseria mucosa (strain ATCC 25996 / DSM 4631 / NCTC 10774 / M26)</name>
    <dbReference type="NCBI Taxonomy" id="546266"/>
    <lineage>
        <taxon>Bacteria</taxon>
        <taxon>Pseudomonadati</taxon>
        <taxon>Pseudomonadota</taxon>
        <taxon>Betaproteobacteria</taxon>
        <taxon>Neisseriales</taxon>
        <taxon>Neisseriaceae</taxon>
        <taxon>Neisseria</taxon>
    </lineage>
</organism>
<name>D2ZVS4_NEIM2</name>
<evidence type="ECO:0000313" key="2">
    <source>
        <dbReference type="Proteomes" id="UP000003344"/>
    </source>
</evidence>
<gene>
    <name evidence="1" type="ORF">NEIMUCOT_04716</name>
</gene>
<dbReference type="AlphaFoldDB" id="D2ZVS4"/>
<sequence>MHTETVFARFVDIKLDLKVIFGHEFFQLFRQLAALLAAQAGIPNQITARLETFERVLQGLDNAAVILFFLIGRVDQYHGAARRRGKQRNQSAIAVSLRDLPAFAQTGFFHVVLQMRKIGRMKLEQAKFVAFSGEKAGKPGRAAVEVFIGQDFFQTTGKVGQIRRQRICLKQTCNPLPVFADLLCLLAAQIIQTRAAVGVDIPIRFVFEVEIFQRKEEGEMFEHIGVIAGMEGVAVAEHGRGRLKTGKGDYIRKCGRAVAGLSDDLGIVLEANRPDRLPSRNFLFCPI</sequence>
<protein>
    <submittedName>
        <fullName evidence="1">Uncharacterized protein</fullName>
    </submittedName>
</protein>
<proteinExistence type="predicted"/>
<dbReference type="STRING" id="546266.NEIMUCOT_04716"/>
<reference evidence="1 2" key="1">
    <citation type="submission" date="2009-10" db="EMBL/GenBank/DDBJ databases">
        <authorList>
            <person name="Weinstock G."/>
            <person name="Sodergren E."/>
            <person name="Clifton S."/>
            <person name="Fulton L."/>
            <person name="Fulton B."/>
            <person name="Courtney L."/>
            <person name="Fronick C."/>
            <person name="Harrison M."/>
            <person name="Strong C."/>
            <person name="Farmer C."/>
            <person name="Delahaunty K."/>
            <person name="Markovic C."/>
            <person name="Hall O."/>
            <person name="Minx P."/>
            <person name="Tomlinson C."/>
            <person name="Mitreva M."/>
            <person name="Nelson J."/>
            <person name="Hou S."/>
            <person name="Wollam A."/>
            <person name="Pepin K.H."/>
            <person name="Johnson M."/>
            <person name="Bhonagiri V."/>
            <person name="Nash W.E."/>
            <person name="Warren W."/>
            <person name="Chinwalla A."/>
            <person name="Mardis E.R."/>
            <person name="Wilson R.K."/>
        </authorList>
    </citation>
    <scope>NUCLEOTIDE SEQUENCE [LARGE SCALE GENOMIC DNA]</scope>
    <source>
        <strain evidence="2">ATCC 25996 / DSM 4631 / NCTC 10774 / M26</strain>
    </source>
</reference>
<accession>D2ZVS4</accession>
<dbReference type="EMBL" id="ACDX02000006">
    <property type="protein sequence ID" value="EFC88667.1"/>
    <property type="molecule type" value="Genomic_DNA"/>
</dbReference>
<dbReference type="Proteomes" id="UP000003344">
    <property type="component" value="Unassembled WGS sequence"/>
</dbReference>